<organism evidence="1 2">
    <name type="scientific">Pristionchus pacificus</name>
    <name type="common">Parasitic nematode worm</name>
    <dbReference type="NCBI Taxonomy" id="54126"/>
    <lineage>
        <taxon>Eukaryota</taxon>
        <taxon>Metazoa</taxon>
        <taxon>Ecdysozoa</taxon>
        <taxon>Nematoda</taxon>
        <taxon>Chromadorea</taxon>
        <taxon>Rhabditida</taxon>
        <taxon>Rhabditina</taxon>
        <taxon>Diplogasteromorpha</taxon>
        <taxon>Diplogasteroidea</taxon>
        <taxon>Neodiplogasteridae</taxon>
        <taxon>Pristionchus</taxon>
    </lineage>
</organism>
<dbReference type="AlphaFoldDB" id="A0A2A6CZL0"/>
<accession>A0A8R1UD61</accession>
<reference evidence="2" key="1">
    <citation type="journal article" date="2008" name="Nat. Genet.">
        <title>The Pristionchus pacificus genome provides a unique perspective on nematode lifestyle and parasitism.</title>
        <authorList>
            <person name="Dieterich C."/>
            <person name="Clifton S.W."/>
            <person name="Schuster L.N."/>
            <person name="Chinwalla A."/>
            <person name="Delehaunty K."/>
            <person name="Dinkelacker I."/>
            <person name="Fulton L."/>
            <person name="Fulton R."/>
            <person name="Godfrey J."/>
            <person name="Minx P."/>
            <person name="Mitreva M."/>
            <person name="Roeseler W."/>
            <person name="Tian H."/>
            <person name="Witte H."/>
            <person name="Yang S.P."/>
            <person name="Wilson R.K."/>
            <person name="Sommer R.J."/>
        </authorList>
    </citation>
    <scope>NUCLEOTIDE SEQUENCE [LARGE SCALE GENOMIC DNA]</scope>
    <source>
        <strain evidence="2">PS312</strain>
    </source>
</reference>
<accession>A0A2A6CZL0</accession>
<evidence type="ECO:0000313" key="2">
    <source>
        <dbReference type="Proteomes" id="UP000005239"/>
    </source>
</evidence>
<dbReference type="Pfam" id="PF01562">
    <property type="entry name" value="Pep_M12B_propep"/>
    <property type="match status" value="1"/>
</dbReference>
<keyword evidence="2" id="KW-1185">Reference proteome</keyword>
<protein>
    <submittedName>
        <fullName evidence="1">Pep_M12B_propep domain-containing protein</fullName>
    </submittedName>
</protein>
<gene>
    <name evidence="1" type="primary">WBGene00106995</name>
</gene>
<sequence length="254" mass="29061">MLTGYNVSVDQPASLRPTTHFTEIAFRTNTTMGVLQTLLVIGAAWQTASSLHRSMSPKERHHIFGDESVDKVPEYWLDKPRKTSHPEHDQHFLYNISYRGRDEVFRLQPHERLFGDAFHMIIRNANYSTFEFSLSDQECTYQGESIDDPSVKIALVGCGERMHGMILSTLDQTPFLIQPHSKGDEHVIHKRSIDHVLQKHSCLFNPKDDPYPEDRLPTTRRSALFGGLHANRLSVMKFVRESNYKPSLAANAKS</sequence>
<proteinExistence type="predicted"/>
<dbReference type="Proteomes" id="UP000005239">
    <property type="component" value="Unassembled WGS sequence"/>
</dbReference>
<reference evidence="1" key="2">
    <citation type="submission" date="2022-06" db="UniProtKB">
        <authorList>
            <consortium name="EnsemblMetazoa"/>
        </authorList>
    </citation>
    <scope>IDENTIFICATION</scope>
    <source>
        <strain evidence="1">PS312</strain>
    </source>
</reference>
<dbReference type="EnsemblMetazoa" id="PPA17441.1">
    <property type="protein sequence ID" value="PPA17441.1"/>
    <property type="gene ID" value="WBGene00106995"/>
</dbReference>
<name>A0A2A6CZL0_PRIPA</name>
<dbReference type="InterPro" id="IPR002870">
    <property type="entry name" value="Peptidase_M12B_N"/>
</dbReference>
<evidence type="ECO:0000313" key="1">
    <source>
        <dbReference type="EnsemblMetazoa" id="PPA17441.1"/>
    </source>
</evidence>